<dbReference type="EMBL" id="JAZHGA010000033">
    <property type="protein sequence ID" value="MEM5344414.1"/>
    <property type="molecule type" value="Genomic_DNA"/>
</dbReference>
<proteinExistence type="predicted"/>
<dbReference type="AlphaFoldDB" id="A0A5C6VPP2"/>
<name>A0A5C6VPP2_9BURK</name>
<dbReference type="Proteomes" id="UP001481677">
    <property type="component" value="Unassembled WGS sequence"/>
</dbReference>
<accession>A0A5C6VPP2</accession>
<protein>
    <submittedName>
        <fullName evidence="2">Uncharacterized protein</fullName>
    </submittedName>
</protein>
<keyword evidence="4" id="KW-1185">Reference proteome</keyword>
<evidence type="ECO:0000313" key="2">
    <source>
        <dbReference type="EMBL" id="TXC86714.1"/>
    </source>
</evidence>
<dbReference type="RefSeq" id="WP_147233360.1">
    <property type="nucleotide sequence ID" value="NZ_JAZHFZ010000034.1"/>
</dbReference>
<dbReference type="Proteomes" id="UP000321776">
    <property type="component" value="Unassembled WGS sequence"/>
</dbReference>
<dbReference type="EMBL" id="VOQS01000001">
    <property type="protein sequence ID" value="TXC86714.1"/>
    <property type="molecule type" value="Genomic_DNA"/>
</dbReference>
<gene>
    <name evidence="2" type="ORF">FRZ40_03455</name>
    <name evidence="1" type="ORF">V4C56_32920</name>
</gene>
<organism evidence="2 3">
    <name type="scientific">Paraburkholderia azotifigens</name>
    <dbReference type="NCBI Taxonomy" id="2057004"/>
    <lineage>
        <taxon>Bacteria</taxon>
        <taxon>Pseudomonadati</taxon>
        <taxon>Pseudomonadota</taxon>
        <taxon>Betaproteobacteria</taxon>
        <taxon>Burkholderiales</taxon>
        <taxon>Burkholderiaceae</taxon>
        <taxon>Paraburkholderia</taxon>
    </lineage>
</organism>
<evidence type="ECO:0000313" key="3">
    <source>
        <dbReference type="Proteomes" id="UP000321776"/>
    </source>
</evidence>
<evidence type="ECO:0000313" key="1">
    <source>
        <dbReference type="EMBL" id="MEM5344414.1"/>
    </source>
</evidence>
<reference evidence="2 3" key="1">
    <citation type="journal article" date="2018" name="Int. J. Syst. Evol. Microbiol.">
        <title>Paraburkholderia azotifigens sp. nov., a nitrogen-fixing bacterium isolated from paddy soil.</title>
        <authorList>
            <person name="Choi G.M."/>
            <person name="Im W.T."/>
        </authorList>
    </citation>
    <scope>NUCLEOTIDE SEQUENCE [LARGE SCALE GENOMIC DNA]</scope>
    <source>
        <strain evidence="2 3">NF 2-5-3</strain>
    </source>
</reference>
<reference evidence="2" key="2">
    <citation type="submission" date="2019-08" db="EMBL/GenBank/DDBJ databases">
        <authorList>
            <person name="Im W.-T."/>
        </authorList>
    </citation>
    <scope>NUCLEOTIDE SEQUENCE</scope>
    <source>
        <strain evidence="2">NF 2-5-3</strain>
    </source>
</reference>
<reference evidence="1 4" key="3">
    <citation type="submission" date="2024-01" db="EMBL/GenBank/DDBJ databases">
        <title>The diversity of rhizobia nodulating Mimosa spp. in eleven states of Brazil covering several biomes is determined by host plant, location, and edaphic factors.</title>
        <authorList>
            <person name="Rouws L."/>
            <person name="Barauna A."/>
            <person name="Beukes C."/>
            <person name="De Faria S.M."/>
            <person name="Gross E."/>
            <person name="Dos Reis Junior F.B."/>
            <person name="Simon M."/>
            <person name="Maluk M."/>
            <person name="Odee D.W."/>
            <person name="Kenicer G."/>
            <person name="Young J.P.W."/>
            <person name="Reis V.M."/>
            <person name="Zilli J."/>
            <person name="James E.K."/>
        </authorList>
    </citation>
    <scope>NUCLEOTIDE SEQUENCE [LARGE SCALE GENOMIC DNA]</scope>
    <source>
        <strain evidence="1 4">JPY530</strain>
    </source>
</reference>
<evidence type="ECO:0000313" key="4">
    <source>
        <dbReference type="Proteomes" id="UP001481677"/>
    </source>
</evidence>
<sequence>MKMLERRSEAAEMGQKSTVALAFAVWATLARAEHVYDGYASFYDEQAGQIFRAPVSNEYLPADYGPTGDSTASWVGRAGRRHLGVTVTSRSIRIDKRTYLYADAVRLPDDSRTDMDPRTVILYVAPTIGASTPDLCVESTGFGSGTADRYSQVYAIATHSQSGARLFKLPSLFGTCRSVFRQRGALQFPSFSYRLENDIDHPVGTEIQYFVIDGKRYIRSHRQLSTRFTVPANVFRFIID</sequence>
<comment type="caution">
    <text evidence="2">The sequence shown here is derived from an EMBL/GenBank/DDBJ whole genome shotgun (WGS) entry which is preliminary data.</text>
</comment>